<dbReference type="EMBL" id="JAGKHQ010000011">
    <property type="protein sequence ID" value="KAG7506213.1"/>
    <property type="molecule type" value="Genomic_DNA"/>
</dbReference>
<proteinExistence type="predicted"/>
<evidence type="ECO:0000313" key="3">
    <source>
        <dbReference type="Proteomes" id="UP000693946"/>
    </source>
</evidence>
<dbReference type="AlphaFoldDB" id="A0AAV6RLH5"/>
<keyword evidence="3" id="KW-1185">Reference proteome</keyword>
<protein>
    <submittedName>
        <fullName evidence="2">Uncharacterized protein</fullName>
    </submittedName>
</protein>
<feature type="compositionally biased region" description="Basic and acidic residues" evidence="1">
    <location>
        <begin position="9"/>
        <end position="18"/>
    </location>
</feature>
<sequence length="150" mass="16353">MTEVLKMSGRGEENKDGAESLGLSCLSLNKDEPGASDTKQGRAESPGPGWSVKSDESKDEPLTFRSDQSMGQPLTFRSDQSMGQPLTFSDQSMGQPLTFRSDQSMGQPLTFRGDQSMGQPLTSEVTSWSQNRQPLTFRGDQSGTTSHLQK</sequence>
<dbReference type="Proteomes" id="UP000693946">
    <property type="component" value="Linkage Group LG19"/>
</dbReference>
<organism evidence="2 3">
    <name type="scientific">Solea senegalensis</name>
    <name type="common">Senegalese sole</name>
    <dbReference type="NCBI Taxonomy" id="28829"/>
    <lineage>
        <taxon>Eukaryota</taxon>
        <taxon>Metazoa</taxon>
        <taxon>Chordata</taxon>
        <taxon>Craniata</taxon>
        <taxon>Vertebrata</taxon>
        <taxon>Euteleostomi</taxon>
        <taxon>Actinopterygii</taxon>
        <taxon>Neopterygii</taxon>
        <taxon>Teleostei</taxon>
        <taxon>Neoteleostei</taxon>
        <taxon>Acanthomorphata</taxon>
        <taxon>Carangaria</taxon>
        <taxon>Pleuronectiformes</taxon>
        <taxon>Pleuronectoidei</taxon>
        <taxon>Soleidae</taxon>
        <taxon>Solea</taxon>
    </lineage>
</organism>
<feature type="compositionally biased region" description="Basic and acidic residues" evidence="1">
    <location>
        <begin position="53"/>
        <end position="62"/>
    </location>
</feature>
<reference evidence="2 3" key="1">
    <citation type="journal article" date="2021" name="Sci. Rep.">
        <title>Chromosome anchoring in Senegalese sole (Solea senegalensis) reveals sex-associated markers and genome rearrangements in flatfish.</title>
        <authorList>
            <person name="Guerrero-Cozar I."/>
            <person name="Gomez-Garrido J."/>
            <person name="Berbel C."/>
            <person name="Martinez-Blanch J.F."/>
            <person name="Alioto T."/>
            <person name="Claros M.G."/>
            <person name="Gagnaire P.A."/>
            <person name="Manchado M."/>
        </authorList>
    </citation>
    <scope>NUCLEOTIDE SEQUENCE [LARGE SCALE GENOMIC DNA]</scope>
    <source>
        <strain evidence="2">Sse05_10M</strain>
    </source>
</reference>
<feature type="compositionally biased region" description="Polar residues" evidence="1">
    <location>
        <begin position="65"/>
        <end position="107"/>
    </location>
</feature>
<name>A0AAV6RLH5_SOLSE</name>
<comment type="caution">
    <text evidence="2">The sequence shown here is derived from an EMBL/GenBank/DDBJ whole genome shotgun (WGS) entry which is preliminary data.</text>
</comment>
<evidence type="ECO:0000256" key="1">
    <source>
        <dbReference type="SAM" id="MobiDB-lite"/>
    </source>
</evidence>
<feature type="region of interest" description="Disordered" evidence="1">
    <location>
        <begin position="1"/>
        <end position="150"/>
    </location>
</feature>
<evidence type="ECO:0000313" key="2">
    <source>
        <dbReference type="EMBL" id="KAG7506213.1"/>
    </source>
</evidence>
<feature type="compositionally biased region" description="Polar residues" evidence="1">
    <location>
        <begin position="116"/>
        <end position="150"/>
    </location>
</feature>
<accession>A0AAV6RLH5</accession>
<gene>
    <name evidence="2" type="ORF">JOB18_049196</name>
</gene>